<keyword evidence="9 16" id="KW-0479">Metal-binding</keyword>
<keyword evidence="8" id="KW-0288">FMN</keyword>
<keyword evidence="13" id="KW-0560">Oxidoreductase</keyword>
<keyword evidence="6 16" id="KW-0349">Heme</keyword>
<feature type="binding site" description="axial binding residue" evidence="16">
    <location>
        <position position="402"/>
    </location>
    <ligand>
        <name>heme</name>
        <dbReference type="ChEBI" id="CHEBI:30413"/>
    </ligand>
    <ligandPart>
        <name>Fe</name>
        <dbReference type="ChEBI" id="CHEBI:18248"/>
    </ligandPart>
</feature>
<dbReference type="EMBL" id="CAJPDS010000069">
    <property type="protein sequence ID" value="CAF9933675.1"/>
    <property type="molecule type" value="Genomic_DNA"/>
</dbReference>
<dbReference type="AlphaFoldDB" id="A0A8H3G0T0"/>
<keyword evidence="12" id="KW-0249">Electron transport</keyword>
<dbReference type="FunFam" id="1.10.630.10:FF:000040">
    <property type="entry name" value="Bifunctional cytochrome P450/NADPH--P450 reductase"/>
    <property type="match status" value="1"/>
</dbReference>
<keyword evidence="10" id="KW-0274">FAD</keyword>
<evidence type="ECO:0000256" key="2">
    <source>
        <dbReference type="ARBA" id="ARBA00001971"/>
    </source>
</evidence>
<comment type="cofactor">
    <cofactor evidence="1">
        <name>FMN</name>
        <dbReference type="ChEBI" id="CHEBI:58210"/>
    </cofactor>
</comment>
<sequence length="814" mass="90812">MTTPIPQPPGIPLLGNVFDVDPSNTWTSLQKLWEKYGEIFKISVFGQQIVFVGSVALCEELCDEKRFRKYVGGPIVEIRHAVHASLFTAFADEPIWDVHHRILAPLLTPSTVTEHFNSVRDCASELTTKWAGVGGTVRLSAMGELNRLDMETTTLCFFGRKLNCLTGPEPAMIKAMDGSTAEAVKRPTRPKLLNRLLYQSKFNRDCNTMRQYAVDCLEYRKANPTDRKDMLYTMLNAKDPETGKGLDEQQIIDEIVTMPIGSHTAPCVIASAIYYLLKNPECIAKARDEIDTVIGDGDFTHDRVEKLSYCAGIVRETLRLSAAAPGFNIEPLPDTQGPVSLGGGKYQVPAKQTMIIVLHGVNRDPAVFEDPEAFKPERMVGESFDKLPEGAKKWFGNGKRVCIGRHFAWMWNMATLVTILRDIDLEMADTSYQMRQDGSFQIKPVGFDIKVKPRSREEYIDQSSSNGRELAFGIHQYLHQFGTLDSCQKLKRQAHCLRLTRKCRDRDVLRHAYQADTKQIPGVVDQTRNIYKEQDPQECRKGDHHLAASGATISPRHGQVLKIKAAWSMALNDNNVLKSVSAGQAKGCILVVTARSPFLFLPLWYGAASEGEANSDEGDHKYGPVIMNSTWNYRNAELEDDGNDTTPPDPVVPSSMIIGLGAEHRNTESSIKGFEIRRGAGNGHQRAISEGGEKRIERMTDPTEAESHGDEVRTRELCDCFLYDITTYDQQDREHIGRISPLAFKTVSSSLPSLLNCGYAVGNGDRGCFDVEAILQQEDQEQQEANCVSHHQSSVQDHKVGMKHQPEVSGSHLL</sequence>
<dbReference type="PANTHER" id="PTHR24305">
    <property type="entry name" value="CYTOCHROME P450"/>
    <property type="match status" value="1"/>
</dbReference>
<dbReference type="Pfam" id="PF00067">
    <property type="entry name" value="p450"/>
    <property type="match status" value="1"/>
</dbReference>
<feature type="region of interest" description="Disordered" evidence="17">
    <location>
        <begin position="790"/>
        <end position="814"/>
    </location>
</feature>
<evidence type="ECO:0000256" key="10">
    <source>
        <dbReference type="ARBA" id="ARBA00022827"/>
    </source>
</evidence>
<evidence type="ECO:0000256" key="17">
    <source>
        <dbReference type="SAM" id="MobiDB-lite"/>
    </source>
</evidence>
<accession>A0A8H3G0T0</accession>
<keyword evidence="14 16" id="KW-0408">Iron</keyword>
<evidence type="ECO:0008006" key="20">
    <source>
        <dbReference type="Google" id="ProtNLM"/>
    </source>
</evidence>
<keyword evidence="5" id="KW-0813">Transport</keyword>
<organism evidence="18 19">
    <name type="scientific">Heterodermia speciosa</name>
    <dbReference type="NCBI Taxonomy" id="116794"/>
    <lineage>
        <taxon>Eukaryota</taxon>
        <taxon>Fungi</taxon>
        <taxon>Dikarya</taxon>
        <taxon>Ascomycota</taxon>
        <taxon>Pezizomycotina</taxon>
        <taxon>Lecanoromycetes</taxon>
        <taxon>OSLEUM clade</taxon>
        <taxon>Lecanoromycetidae</taxon>
        <taxon>Caliciales</taxon>
        <taxon>Physciaceae</taxon>
        <taxon>Heterodermia</taxon>
    </lineage>
</organism>
<dbReference type="GO" id="GO:0005506">
    <property type="term" value="F:iron ion binding"/>
    <property type="evidence" value="ECO:0007669"/>
    <property type="project" value="InterPro"/>
</dbReference>
<dbReference type="InterPro" id="IPR050121">
    <property type="entry name" value="Cytochrome_P450_monoxygenase"/>
</dbReference>
<dbReference type="Proteomes" id="UP000664521">
    <property type="component" value="Unassembled WGS sequence"/>
</dbReference>
<dbReference type="PRINTS" id="PR00463">
    <property type="entry name" value="EP450I"/>
</dbReference>
<proteinExistence type="inferred from homology"/>
<dbReference type="InterPro" id="IPR017972">
    <property type="entry name" value="Cyt_P450_CS"/>
</dbReference>
<dbReference type="InterPro" id="IPR036396">
    <property type="entry name" value="Cyt_P450_sf"/>
</dbReference>
<evidence type="ECO:0000256" key="3">
    <source>
        <dbReference type="ARBA" id="ARBA00001974"/>
    </source>
</evidence>
<dbReference type="InterPro" id="IPR001128">
    <property type="entry name" value="Cyt_P450"/>
</dbReference>
<dbReference type="GO" id="GO:0016705">
    <property type="term" value="F:oxidoreductase activity, acting on paired donors, with incorporation or reduction of molecular oxygen"/>
    <property type="evidence" value="ECO:0007669"/>
    <property type="project" value="InterPro"/>
</dbReference>
<gene>
    <name evidence="18" type="ORF">HETSPECPRED_008739</name>
</gene>
<comment type="similarity">
    <text evidence="4">In the N-terminal section; belongs to the cytochrome P450 family.</text>
</comment>
<dbReference type="PROSITE" id="PS00086">
    <property type="entry name" value="CYTOCHROME_P450"/>
    <property type="match status" value="1"/>
</dbReference>
<evidence type="ECO:0000256" key="4">
    <source>
        <dbReference type="ARBA" id="ARBA00010018"/>
    </source>
</evidence>
<evidence type="ECO:0000256" key="16">
    <source>
        <dbReference type="PIRSR" id="PIRSR602401-1"/>
    </source>
</evidence>
<dbReference type="PANTHER" id="PTHR24305:SF108">
    <property type="entry name" value="P450, PUTATIVE (EUROFUNG)-RELATED"/>
    <property type="match status" value="1"/>
</dbReference>
<evidence type="ECO:0000256" key="5">
    <source>
        <dbReference type="ARBA" id="ARBA00022448"/>
    </source>
</evidence>
<evidence type="ECO:0000256" key="7">
    <source>
        <dbReference type="ARBA" id="ARBA00022630"/>
    </source>
</evidence>
<evidence type="ECO:0000256" key="1">
    <source>
        <dbReference type="ARBA" id="ARBA00001917"/>
    </source>
</evidence>
<comment type="caution">
    <text evidence="18">The sequence shown here is derived from an EMBL/GenBank/DDBJ whole genome shotgun (WGS) entry which is preliminary data.</text>
</comment>
<dbReference type="SUPFAM" id="SSF48264">
    <property type="entry name" value="Cytochrome P450"/>
    <property type="match status" value="1"/>
</dbReference>
<evidence type="ECO:0000313" key="18">
    <source>
        <dbReference type="EMBL" id="CAF9933675.1"/>
    </source>
</evidence>
<dbReference type="GO" id="GO:0004497">
    <property type="term" value="F:monooxygenase activity"/>
    <property type="evidence" value="ECO:0007669"/>
    <property type="project" value="UniProtKB-KW"/>
</dbReference>
<dbReference type="Gene3D" id="1.10.630.10">
    <property type="entry name" value="Cytochrome P450"/>
    <property type="match status" value="1"/>
</dbReference>
<evidence type="ECO:0000256" key="6">
    <source>
        <dbReference type="ARBA" id="ARBA00022617"/>
    </source>
</evidence>
<dbReference type="GO" id="GO:0020037">
    <property type="term" value="F:heme binding"/>
    <property type="evidence" value="ECO:0007669"/>
    <property type="project" value="InterPro"/>
</dbReference>
<keyword evidence="19" id="KW-1185">Reference proteome</keyword>
<evidence type="ECO:0000313" key="19">
    <source>
        <dbReference type="Proteomes" id="UP000664521"/>
    </source>
</evidence>
<dbReference type="OrthoDB" id="1470350at2759"/>
<evidence type="ECO:0000256" key="8">
    <source>
        <dbReference type="ARBA" id="ARBA00022643"/>
    </source>
</evidence>
<evidence type="ECO:0000256" key="9">
    <source>
        <dbReference type="ARBA" id="ARBA00022723"/>
    </source>
</evidence>
<comment type="cofactor">
    <cofactor evidence="3">
        <name>FAD</name>
        <dbReference type="ChEBI" id="CHEBI:57692"/>
    </cofactor>
</comment>
<dbReference type="InterPro" id="IPR002401">
    <property type="entry name" value="Cyt_P450_E_grp-I"/>
</dbReference>
<evidence type="ECO:0000256" key="15">
    <source>
        <dbReference type="ARBA" id="ARBA00023033"/>
    </source>
</evidence>
<keyword evidence="11" id="KW-0521">NADP</keyword>
<keyword evidence="7" id="KW-0285">Flavoprotein</keyword>
<evidence type="ECO:0000256" key="12">
    <source>
        <dbReference type="ARBA" id="ARBA00022982"/>
    </source>
</evidence>
<feature type="compositionally biased region" description="Basic and acidic residues" evidence="17">
    <location>
        <begin position="796"/>
        <end position="806"/>
    </location>
</feature>
<comment type="cofactor">
    <cofactor evidence="2 16">
        <name>heme</name>
        <dbReference type="ChEBI" id="CHEBI:30413"/>
    </cofactor>
</comment>
<name>A0A8H3G0T0_9LECA</name>
<evidence type="ECO:0000256" key="13">
    <source>
        <dbReference type="ARBA" id="ARBA00023002"/>
    </source>
</evidence>
<evidence type="ECO:0000256" key="14">
    <source>
        <dbReference type="ARBA" id="ARBA00023004"/>
    </source>
</evidence>
<keyword evidence="15" id="KW-0503">Monooxygenase</keyword>
<reference evidence="18" key="1">
    <citation type="submission" date="2021-03" db="EMBL/GenBank/DDBJ databases">
        <authorList>
            <person name="Tagirdzhanova G."/>
        </authorList>
    </citation>
    <scope>NUCLEOTIDE SEQUENCE</scope>
</reference>
<protein>
    <recommendedName>
        <fullName evidence="20">Cytochrome P450</fullName>
    </recommendedName>
</protein>
<evidence type="ECO:0000256" key="11">
    <source>
        <dbReference type="ARBA" id="ARBA00022857"/>
    </source>
</evidence>